<evidence type="ECO:0000313" key="1">
    <source>
        <dbReference type="EMBL" id="CAH0513393.1"/>
    </source>
</evidence>
<name>A0ABN8CLT2_9STRA</name>
<comment type="caution">
    <text evidence="1">The sequence shown here is derived from an EMBL/GenBank/DDBJ whole genome shotgun (WGS) entry which is preliminary data.</text>
</comment>
<sequence length="121" mass="13737">MSGQVEECTHFHDIKITDLIMTPPRKLRQLASPPKINQTRPVYSTRIGFEVEQEQARLLAVVLLQSPLYTEKLTWAYHVLKVYEEKGEYEHQMLQATLRAIVKGSIRNGGGAGLMPKDSTD</sequence>
<gene>
    <name evidence="1" type="ORF">PBS001_LOCUS207</name>
</gene>
<dbReference type="EMBL" id="CAKLCB010000010">
    <property type="protein sequence ID" value="CAH0513393.1"/>
    <property type="molecule type" value="Genomic_DNA"/>
</dbReference>
<organism evidence="1 2">
    <name type="scientific">Peronospora belbahrii</name>
    <dbReference type="NCBI Taxonomy" id="622444"/>
    <lineage>
        <taxon>Eukaryota</taxon>
        <taxon>Sar</taxon>
        <taxon>Stramenopiles</taxon>
        <taxon>Oomycota</taxon>
        <taxon>Peronosporomycetes</taxon>
        <taxon>Peronosporales</taxon>
        <taxon>Peronosporaceae</taxon>
        <taxon>Peronospora</taxon>
    </lineage>
</organism>
<dbReference type="Proteomes" id="UP001158986">
    <property type="component" value="Unassembled WGS sequence"/>
</dbReference>
<accession>A0ABN8CLT2</accession>
<proteinExistence type="predicted"/>
<reference evidence="1 2" key="1">
    <citation type="submission" date="2021-11" db="EMBL/GenBank/DDBJ databases">
        <authorList>
            <person name="Islam A."/>
            <person name="Islam S."/>
            <person name="Flora M.S."/>
            <person name="Rahman M."/>
            <person name="Ziaur R.M."/>
            <person name="Epstein J.H."/>
            <person name="Hassan M."/>
            <person name="Klassen M."/>
            <person name="Woodard K."/>
            <person name="Webb A."/>
            <person name="Webby R.J."/>
            <person name="El Zowalaty M.E."/>
        </authorList>
    </citation>
    <scope>NUCLEOTIDE SEQUENCE [LARGE SCALE GENOMIC DNA]</scope>
    <source>
        <strain evidence="1">Pbs1</strain>
    </source>
</reference>
<protein>
    <submittedName>
        <fullName evidence="1">Uncharacterized protein</fullName>
    </submittedName>
</protein>
<evidence type="ECO:0000313" key="2">
    <source>
        <dbReference type="Proteomes" id="UP001158986"/>
    </source>
</evidence>
<keyword evidence="2" id="KW-1185">Reference proteome</keyword>